<dbReference type="CDD" id="cd00884">
    <property type="entry name" value="beta_CA_cladeB"/>
    <property type="match status" value="1"/>
</dbReference>
<feature type="binding site" evidence="7">
    <location>
        <position position="102"/>
    </location>
    <ligand>
        <name>Zn(2+)</name>
        <dbReference type="ChEBI" id="CHEBI:29105"/>
    </ligand>
</feature>
<evidence type="ECO:0000256" key="8">
    <source>
        <dbReference type="RuleBase" id="RU003956"/>
    </source>
</evidence>
<dbReference type="PROSITE" id="PS00704">
    <property type="entry name" value="PROK_CO2_ANHYDRASE_1"/>
    <property type="match status" value="1"/>
</dbReference>
<name>A9NNY0_PICSI</name>
<comment type="catalytic activity">
    <reaction evidence="6 8">
        <text>hydrogencarbonate + H(+) = CO2 + H2O</text>
        <dbReference type="Rhea" id="RHEA:10748"/>
        <dbReference type="ChEBI" id="CHEBI:15377"/>
        <dbReference type="ChEBI" id="CHEBI:15378"/>
        <dbReference type="ChEBI" id="CHEBI:16526"/>
        <dbReference type="ChEBI" id="CHEBI:17544"/>
        <dbReference type="EC" id="4.2.1.1"/>
    </reaction>
</comment>
<dbReference type="PANTHER" id="PTHR11002:SF56">
    <property type="entry name" value="BETA CARBONIC ANHYDRASE 2, CHLOROPLASTIC"/>
    <property type="match status" value="1"/>
</dbReference>
<feature type="binding site" evidence="7">
    <location>
        <position position="165"/>
    </location>
    <ligand>
        <name>Zn(2+)</name>
        <dbReference type="ChEBI" id="CHEBI:29105"/>
    </ligand>
</feature>
<proteinExistence type="evidence at transcript level"/>
<dbReference type="InterPro" id="IPR045066">
    <property type="entry name" value="Beta_CA_cladeB"/>
</dbReference>
<dbReference type="EMBL" id="EF084025">
    <property type="protein sequence ID" value="ABK23356.1"/>
    <property type="molecule type" value="mRNA"/>
</dbReference>
<reference evidence="9" key="1">
    <citation type="journal article" date="2008" name="BMC Genomics">
        <title>A conifer genomics resource of 200,000 spruce (Picea spp.) ESTs and 6,464 high-quality, sequence-finished full-length cDNAs for Sitka spruce (Picea sitchensis).</title>
        <authorList>
            <person name="Ralph S.G."/>
            <person name="Chun H.J."/>
            <person name="Kolosova N."/>
            <person name="Cooper D."/>
            <person name="Oddy C."/>
            <person name="Ritland C.E."/>
            <person name="Kirkpatrick R."/>
            <person name="Moore R."/>
            <person name="Barber S."/>
            <person name="Holt R.A."/>
            <person name="Jones S.J."/>
            <person name="Marra M.A."/>
            <person name="Douglas C.J."/>
            <person name="Ritland K."/>
            <person name="Bohlmann J."/>
        </authorList>
    </citation>
    <scope>NUCLEOTIDE SEQUENCE</scope>
    <source>
        <tissue evidence="9">Green portion of the leader tissue</tissue>
    </source>
</reference>
<dbReference type="FunFam" id="3.40.1050.10:FF:000003">
    <property type="entry name" value="Carbonic anhydrase"/>
    <property type="match status" value="1"/>
</dbReference>
<comment type="similarity">
    <text evidence="2 8">Belongs to the beta-class carbonic anhydrase family.</text>
</comment>
<dbReference type="OMA" id="CQCLDHL"/>
<dbReference type="InterPro" id="IPR001765">
    <property type="entry name" value="Carbonic_anhydrase"/>
</dbReference>
<dbReference type="SUPFAM" id="SSF53056">
    <property type="entry name" value="beta-carbonic anhydrase, cab"/>
    <property type="match status" value="1"/>
</dbReference>
<keyword evidence="4 7" id="KW-0862">Zinc</keyword>
<dbReference type="EC" id="4.2.1.1" evidence="3 8"/>
<evidence type="ECO:0000256" key="2">
    <source>
        <dbReference type="ARBA" id="ARBA00006217"/>
    </source>
</evidence>
<sequence>MGSSSDSYNEAVARLNKLLKQSPNLLSAAAKKIEEITDKLQQQVAVAAEDVTQKLANELVIDPVQKLKNGFRNFKSQVYQKDTDLFSKLSKGQSPKFMVFACSDSRVCPSHVLKFNLGEAFVVRNIANMVAPYEKNEYPGTSAAVEYAVLHLKVEHILVMGHSCCGGIKALMSMPDDGVTQTAFIESWIKIGKEARSNVKNSHGDLPFDQQCTACEKEAVNVSLTNLLTFPFVREGVLKGTLALHGGHYNFVDGTFSVWSFNYSITQEESLE</sequence>
<evidence type="ECO:0000256" key="6">
    <source>
        <dbReference type="ARBA" id="ARBA00048348"/>
    </source>
</evidence>
<evidence type="ECO:0000313" key="9">
    <source>
        <dbReference type="EMBL" id="ABK22341.1"/>
    </source>
</evidence>
<dbReference type="InterPro" id="IPR015892">
    <property type="entry name" value="Carbonic_anhydrase_CS"/>
</dbReference>
<evidence type="ECO:0000256" key="1">
    <source>
        <dbReference type="ARBA" id="ARBA00002904"/>
    </source>
</evidence>
<keyword evidence="5 8" id="KW-0456">Lyase</keyword>
<dbReference type="PANTHER" id="PTHR11002">
    <property type="entry name" value="CARBONIC ANHYDRASE"/>
    <property type="match status" value="1"/>
</dbReference>
<feature type="binding site" evidence="7">
    <location>
        <position position="104"/>
    </location>
    <ligand>
        <name>Zn(2+)</name>
        <dbReference type="ChEBI" id="CHEBI:29105"/>
    </ligand>
</feature>
<dbReference type="EMBL" id="EF082990">
    <property type="protein sequence ID" value="ABK22341.1"/>
    <property type="molecule type" value="mRNA"/>
</dbReference>
<accession>A9NNY0</accession>
<keyword evidence="7" id="KW-0479">Metal-binding</keyword>
<dbReference type="EMBL" id="EF087008">
    <property type="protein sequence ID" value="ABK26264.1"/>
    <property type="molecule type" value="mRNA"/>
</dbReference>
<dbReference type="GO" id="GO:0004089">
    <property type="term" value="F:carbonate dehydratase activity"/>
    <property type="evidence" value="ECO:0007669"/>
    <property type="project" value="UniProtKB-UniRule"/>
</dbReference>
<dbReference type="GO" id="GO:0015976">
    <property type="term" value="P:carbon utilization"/>
    <property type="evidence" value="ECO:0007669"/>
    <property type="project" value="InterPro"/>
</dbReference>
<organism evidence="9">
    <name type="scientific">Picea sitchensis</name>
    <name type="common">Sitka spruce</name>
    <name type="synonym">Pinus sitchensis</name>
    <dbReference type="NCBI Taxonomy" id="3332"/>
    <lineage>
        <taxon>Eukaryota</taxon>
        <taxon>Viridiplantae</taxon>
        <taxon>Streptophyta</taxon>
        <taxon>Embryophyta</taxon>
        <taxon>Tracheophyta</taxon>
        <taxon>Spermatophyta</taxon>
        <taxon>Pinopsida</taxon>
        <taxon>Pinidae</taxon>
        <taxon>Conifers I</taxon>
        <taxon>Pinales</taxon>
        <taxon>Pinaceae</taxon>
        <taxon>Picea</taxon>
    </lineage>
</organism>
<evidence type="ECO:0000256" key="7">
    <source>
        <dbReference type="PIRSR" id="PIRSR601765-1"/>
    </source>
</evidence>
<dbReference type="AlphaFoldDB" id="A9NNY0"/>
<dbReference type="InterPro" id="IPR036874">
    <property type="entry name" value="Carbonic_anhydrase_sf"/>
</dbReference>
<feature type="binding site" evidence="7">
    <location>
        <position position="162"/>
    </location>
    <ligand>
        <name>Zn(2+)</name>
        <dbReference type="ChEBI" id="CHEBI:29105"/>
    </ligand>
</feature>
<dbReference type="EMBL" id="EF086850">
    <property type="protein sequence ID" value="ABK26106.1"/>
    <property type="molecule type" value="mRNA"/>
</dbReference>
<protein>
    <recommendedName>
        <fullName evidence="3 8">Carbonic anhydrase</fullName>
        <ecNumber evidence="3 8">4.2.1.1</ecNumber>
    </recommendedName>
    <alternativeName>
        <fullName evidence="8">Carbonate dehydratase</fullName>
    </alternativeName>
</protein>
<dbReference type="SMART" id="SM00947">
    <property type="entry name" value="Pro_CA"/>
    <property type="match status" value="1"/>
</dbReference>
<dbReference type="PROSITE" id="PS00705">
    <property type="entry name" value="PROK_CO2_ANHYDRASE_2"/>
    <property type="match status" value="1"/>
</dbReference>
<evidence type="ECO:0000256" key="4">
    <source>
        <dbReference type="ARBA" id="ARBA00022833"/>
    </source>
</evidence>
<dbReference type="GO" id="GO:0008270">
    <property type="term" value="F:zinc ion binding"/>
    <property type="evidence" value="ECO:0007669"/>
    <property type="project" value="UniProtKB-UniRule"/>
</dbReference>
<comment type="cofactor">
    <cofactor evidence="7">
        <name>Zn(2+)</name>
        <dbReference type="ChEBI" id="CHEBI:29105"/>
    </cofactor>
    <text evidence="7">Binds 1 zinc ion per subunit.</text>
</comment>
<evidence type="ECO:0000256" key="3">
    <source>
        <dbReference type="ARBA" id="ARBA00012925"/>
    </source>
</evidence>
<dbReference type="Pfam" id="PF00484">
    <property type="entry name" value="Pro_CA"/>
    <property type="match status" value="1"/>
</dbReference>
<evidence type="ECO:0000256" key="5">
    <source>
        <dbReference type="ARBA" id="ARBA00023239"/>
    </source>
</evidence>
<comment type="function">
    <text evidence="1 8">Reversible hydration of carbon dioxide.</text>
</comment>
<dbReference type="Gene3D" id="3.40.1050.10">
    <property type="entry name" value="Carbonic anhydrase"/>
    <property type="match status" value="1"/>
</dbReference>